<feature type="domain" description="FAD-binding PCMH-type" evidence="3">
    <location>
        <begin position="205"/>
        <end position="384"/>
    </location>
</feature>
<dbReference type="Gene3D" id="3.40.462.20">
    <property type="match status" value="1"/>
</dbReference>
<dbReference type="EMBL" id="CP023325">
    <property type="protein sequence ID" value="ATY65188.1"/>
    <property type="molecule type" value="Genomic_DNA"/>
</dbReference>
<name>A0A2H4SQ10_CORMI</name>
<dbReference type="Pfam" id="PF01565">
    <property type="entry name" value="FAD_binding_4"/>
    <property type="match status" value="1"/>
</dbReference>
<evidence type="ECO:0000256" key="2">
    <source>
        <dbReference type="ARBA" id="ARBA00023002"/>
    </source>
</evidence>
<dbReference type="InterPro" id="IPR016169">
    <property type="entry name" value="FAD-bd_PCMH_sub2"/>
</dbReference>
<evidence type="ECO:0000259" key="3">
    <source>
        <dbReference type="PROSITE" id="PS51387"/>
    </source>
</evidence>
<proteinExistence type="inferred from homology"/>
<dbReference type="OrthoDB" id="9983560at2759"/>
<sequence>MVSPVPDQQLGCSKDRLHINLLISSHLTINSQLINIESLVIYHPHSTFIHIRTSESQEHLITDLRTRSPFYFCDGDSPEMVNFSFTVALLFSAVSWASTQAAPEPAAVQNAPSAAHCRNIPGDAAWPPAQAWSRLNSTVNGGLMATVPLGSVCHDPDYDAAKCRALAEGWGLAQLVVPRPAEFMSLYFQNNTCTPFSPRSAKCDLGNYAPYSIDVRSVDDVRAGLEFAQRHNIRLVIKNSGHDFNGQSTGKGALALWMHNYNKTRLIKEFASSYYNGPALEVQTGAEGGVAAAYANDHGYTVVSGACPTIKMAGGYLAGGGHGYLNGVYGFAADNVLAWDVVLADGSRVVATPTRHRDLYWALSGGGGGAFGVVLSATVRVFRNEIAANAAFSFSAAQAGGAAPYWRSVAAFQQQLAPLLDQGAVAAYQLSDGGGLVVSGIMAPGKTSDALRALLRPLVRGLERASGLRLTEAALAIQYAQADSYYALYREQILPRLGDLVLPATLAGRFVPRTAMDQNPASVHRALRDMAGRGYSLIVIALNAVSAVRNQTAPPIAPNAVQPNFVHAHSSFMINPGWSNALPWSEAQVLQDELVNEILPLYDAAVPDAGVYKNEANWAEKDLKNSLYAGTYQRLEKIKKEVDPAGLFYGIVSVGFDQFQLDGSGRLCKK</sequence>
<dbReference type="VEuPathDB" id="FungiDB:A9K55_004258"/>
<evidence type="ECO:0000313" key="5">
    <source>
        <dbReference type="Proteomes" id="UP000323067"/>
    </source>
</evidence>
<dbReference type="SUPFAM" id="SSF56176">
    <property type="entry name" value="FAD-binding/transporter-associated domain-like"/>
    <property type="match status" value="1"/>
</dbReference>
<dbReference type="Pfam" id="PF08031">
    <property type="entry name" value="BBE"/>
    <property type="match status" value="1"/>
</dbReference>
<reference evidence="4 5" key="1">
    <citation type="journal article" date="2017" name="BMC Genomics">
        <title>Chromosome level assembly and secondary metabolite potential of the parasitic fungus Cordyceps militaris.</title>
        <authorList>
            <person name="Kramer G.J."/>
            <person name="Nodwell J.R."/>
        </authorList>
    </citation>
    <scope>NUCLEOTIDE SEQUENCE [LARGE SCALE GENOMIC DNA]</scope>
    <source>
        <strain evidence="4 5">ATCC 34164</strain>
    </source>
</reference>
<comment type="similarity">
    <text evidence="1">Belongs to the oxygen-dependent FAD-linked oxidoreductase family.</text>
</comment>
<protein>
    <submittedName>
        <fullName evidence="4">Isoamyl alcohol</fullName>
    </submittedName>
</protein>
<dbReference type="Proteomes" id="UP000323067">
    <property type="component" value="Chromosome v"/>
</dbReference>
<dbReference type="InterPro" id="IPR012951">
    <property type="entry name" value="BBE"/>
</dbReference>
<keyword evidence="2" id="KW-0560">Oxidoreductase</keyword>
<dbReference type="PANTHER" id="PTHR13878">
    <property type="entry name" value="GULONOLACTONE OXIDASE"/>
    <property type="match status" value="1"/>
</dbReference>
<evidence type="ECO:0000313" key="4">
    <source>
        <dbReference type="EMBL" id="ATY65188.1"/>
    </source>
</evidence>
<dbReference type="PROSITE" id="PS51387">
    <property type="entry name" value="FAD_PCMH"/>
    <property type="match status" value="1"/>
</dbReference>
<accession>A0A2H4SQ10</accession>
<dbReference type="InterPro" id="IPR006094">
    <property type="entry name" value="Oxid_FAD_bind_N"/>
</dbReference>
<dbReference type="AlphaFoldDB" id="A0A2H4SQ10"/>
<gene>
    <name evidence="4" type="ORF">A9K55_004258</name>
</gene>
<dbReference type="VEuPathDB" id="FungiDB:CCM_04411"/>
<dbReference type="GO" id="GO:0016491">
    <property type="term" value="F:oxidoreductase activity"/>
    <property type="evidence" value="ECO:0007669"/>
    <property type="project" value="UniProtKB-KW"/>
</dbReference>
<dbReference type="InterPro" id="IPR050432">
    <property type="entry name" value="FAD-linked_Oxidoreductases_BP"/>
</dbReference>
<dbReference type="InterPro" id="IPR036318">
    <property type="entry name" value="FAD-bd_PCMH-like_sf"/>
</dbReference>
<dbReference type="Gene3D" id="3.30.465.10">
    <property type="match status" value="1"/>
</dbReference>
<dbReference type="InterPro" id="IPR016166">
    <property type="entry name" value="FAD-bd_PCMH"/>
</dbReference>
<dbReference type="GO" id="GO:0071949">
    <property type="term" value="F:FAD binding"/>
    <property type="evidence" value="ECO:0007669"/>
    <property type="project" value="InterPro"/>
</dbReference>
<dbReference type="PANTHER" id="PTHR13878:SF91">
    <property type="entry name" value="FAD BINDING DOMAIN PROTEIN (AFU_ORTHOLOGUE AFUA_6G12070)-RELATED"/>
    <property type="match status" value="1"/>
</dbReference>
<evidence type="ECO:0000256" key="1">
    <source>
        <dbReference type="ARBA" id="ARBA00005466"/>
    </source>
</evidence>
<organism evidence="4 5">
    <name type="scientific">Cordyceps militaris</name>
    <name type="common">Caterpillar fungus</name>
    <name type="synonym">Clavaria militaris</name>
    <dbReference type="NCBI Taxonomy" id="73501"/>
    <lineage>
        <taxon>Eukaryota</taxon>
        <taxon>Fungi</taxon>
        <taxon>Dikarya</taxon>
        <taxon>Ascomycota</taxon>
        <taxon>Pezizomycotina</taxon>
        <taxon>Sordariomycetes</taxon>
        <taxon>Hypocreomycetidae</taxon>
        <taxon>Hypocreales</taxon>
        <taxon>Cordycipitaceae</taxon>
        <taxon>Cordyceps</taxon>
    </lineage>
</organism>